<accession>A0A0G4GWD3</accession>
<feature type="region of interest" description="Disordered" evidence="1">
    <location>
        <begin position="470"/>
        <end position="495"/>
    </location>
</feature>
<feature type="compositionally biased region" description="Low complexity" evidence="1">
    <location>
        <begin position="284"/>
        <end position="297"/>
    </location>
</feature>
<proteinExistence type="predicted"/>
<feature type="compositionally biased region" description="Basic and acidic residues" evidence="1">
    <location>
        <begin position="187"/>
        <end position="198"/>
    </location>
</feature>
<keyword evidence="3" id="KW-1185">Reference proteome</keyword>
<gene>
    <name evidence="2" type="ORF">Vbra_18908</name>
</gene>
<feature type="compositionally biased region" description="Polar residues" evidence="1">
    <location>
        <begin position="470"/>
        <end position="483"/>
    </location>
</feature>
<evidence type="ECO:0000313" key="3">
    <source>
        <dbReference type="Proteomes" id="UP000041254"/>
    </source>
</evidence>
<evidence type="ECO:0000256" key="1">
    <source>
        <dbReference type="SAM" id="MobiDB-lite"/>
    </source>
</evidence>
<feature type="compositionally biased region" description="Low complexity" evidence="1">
    <location>
        <begin position="383"/>
        <end position="403"/>
    </location>
</feature>
<feature type="compositionally biased region" description="Polar residues" evidence="1">
    <location>
        <begin position="234"/>
        <end position="244"/>
    </location>
</feature>
<dbReference type="EMBL" id="CDMY01000850">
    <property type="protein sequence ID" value="CEM35318.1"/>
    <property type="molecule type" value="Genomic_DNA"/>
</dbReference>
<feature type="region of interest" description="Disordered" evidence="1">
    <location>
        <begin position="1"/>
        <end position="26"/>
    </location>
</feature>
<feature type="region of interest" description="Disordered" evidence="1">
    <location>
        <begin position="146"/>
        <end position="450"/>
    </location>
</feature>
<reference evidence="2 3" key="1">
    <citation type="submission" date="2014-11" db="EMBL/GenBank/DDBJ databases">
        <authorList>
            <person name="Zhu J."/>
            <person name="Qi W."/>
            <person name="Song R."/>
        </authorList>
    </citation>
    <scope>NUCLEOTIDE SEQUENCE [LARGE SCALE GENOMIC DNA]</scope>
</reference>
<dbReference type="VEuPathDB" id="CryptoDB:Vbra_18908"/>
<feature type="compositionally biased region" description="Basic and acidic residues" evidence="1">
    <location>
        <begin position="340"/>
        <end position="353"/>
    </location>
</feature>
<feature type="region of interest" description="Disordered" evidence="1">
    <location>
        <begin position="710"/>
        <end position="729"/>
    </location>
</feature>
<dbReference type="Proteomes" id="UP000041254">
    <property type="component" value="Unassembled WGS sequence"/>
</dbReference>
<sequence length="768" mass="82194">MGSVCPQCLRHVEPSPSPPDSEASPTVDRLISKGIAYAQRASVAKRQAQRLFYLHCAREMLMKALKRCVFEEDCQRAFDQGKTRIHGGERESGRGEIGVDGDGERCRFADPGTIRIHLSAVLLKLGEPSSAIQGVVAELRSRGHVTHQLPPVDDRPPAPALQEPPLRLSHPSNPSAPPALDDPDAWPDDHSDHALEHQPRHRINGGRDTSFDAVLSDDGLPLPHPRKRSGGGWTSESTSRTSSKAAKRQRHYYGGGASRAQPRTDLPPLKLYLPPRSPSPPPQGRQSSSSPSHTPPQRRAREEGRRGADMPPPRPPPPPRVHHHDSRPHRRISRSLSPERTTRRSRSTDERPGGAHQSPPTPSALGRPPKGPSAARLKTDYRGPLSPGSASGFSSRSSPHSSPHAVYHTQSASLPNNHPADGIVTGGGGGAGAACRSSPASSVPPSPHDARAAAGVRAGFVSGRFSPASSVWSLGCSPSQSASRGGGERGTATGTVRPDQVLVEVRHGVSSELFGALWVGFDDYPTPAHMVDAIDEYCRRLIGQPLGSLLTHEVSSNRKAPIVRDDFEKWIAGVAVSGERGQERRAVLFTKPIRPPGELTPITKLVIKSVLPCKIPCGVTFPVRLEIRTSVLQEGHDYSVALTNQWDSGCVFTTEAVLLPDRKGVECLMPSALTSNDECHAGLYDVHLLVDQAFRSANRRAISILSATEGSPSSIASSFGPGEMHPPAAAAAAATHTSTPSNRQATARERVADGGELTLDALHLEETV</sequence>
<feature type="compositionally biased region" description="Basic and acidic residues" evidence="1">
    <location>
        <begin position="299"/>
        <end position="308"/>
    </location>
</feature>
<name>A0A0G4GWD3_VITBC</name>
<dbReference type="AlphaFoldDB" id="A0A0G4GWD3"/>
<feature type="compositionally biased region" description="Pro residues" evidence="1">
    <location>
        <begin position="310"/>
        <end position="319"/>
    </location>
</feature>
<organism evidence="2 3">
    <name type="scientific">Vitrella brassicaformis (strain CCMP3155)</name>
    <dbReference type="NCBI Taxonomy" id="1169540"/>
    <lineage>
        <taxon>Eukaryota</taxon>
        <taxon>Sar</taxon>
        <taxon>Alveolata</taxon>
        <taxon>Colpodellida</taxon>
        <taxon>Vitrellaceae</taxon>
        <taxon>Vitrella</taxon>
    </lineage>
</organism>
<feature type="compositionally biased region" description="Basic residues" evidence="1">
    <location>
        <begin position="320"/>
        <end position="333"/>
    </location>
</feature>
<dbReference type="InParanoid" id="A0A0G4GWD3"/>
<dbReference type="OrthoDB" id="427066at2759"/>
<evidence type="ECO:0000313" key="2">
    <source>
        <dbReference type="EMBL" id="CEM35318.1"/>
    </source>
</evidence>
<protein>
    <submittedName>
        <fullName evidence="2">Uncharacterized protein</fullName>
    </submittedName>
</protein>